<keyword evidence="3" id="KW-0109">Calcium transport</keyword>
<dbReference type="FunFam" id="1.20.120.350:FF:000093">
    <property type="entry name" value="Uncharacterized protein"/>
    <property type="match status" value="1"/>
</dbReference>
<feature type="transmembrane region" description="Helical" evidence="14">
    <location>
        <begin position="215"/>
        <end position="235"/>
    </location>
</feature>
<evidence type="ECO:0000256" key="14">
    <source>
        <dbReference type="SAM" id="Phobius"/>
    </source>
</evidence>
<feature type="transmembrane region" description="Helical" evidence="14">
    <location>
        <begin position="1637"/>
        <end position="1658"/>
    </location>
</feature>
<keyword evidence="12" id="KW-0407">Ion channel</keyword>
<feature type="transmembrane region" description="Helical" evidence="14">
    <location>
        <begin position="435"/>
        <end position="459"/>
    </location>
</feature>
<dbReference type="FunFam" id="1.10.287.70:FF:000117">
    <property type="entry name" value="Voltage-gated Ca2+ channel, alpha subunit"/>
    <property type="match status" value="1"/>
</dbReference>
<feature type="transmembrane region" description="Helical" evidence="14">
    <location>
        <begin position="1605"/>
        <end position="1625"/>
    </location>
</feature>
<evidence type="ECO:0000313" key="17">
    <source>
        <dbReference type="Proteomes" id="UP000683925"/>
    </source>
</evidence>
<keyword evidence="2" id="KW-0813">Transport</keyword>
<evidence type="ECO:0000256" key="1">
    <source>
        <dbReference type="ARBA" id="ARBA00004141"/>
    </source>
</evidence>
<feature type="transmembrane region" description="Helical" evidence="14">
    <location>
        <begin position="1194"/>
        <end position="1212"/>
    </location>
</feature>
<evidence type="ECO:0000256" key="5">
    <source>
        <dbReference type="ARBA" id="ARBA00022692"/>
    </source>
</evidence>
<keyword evidence="8 14" id="KW-1133">Transmembrane helix</keyword>
<feature type="compositionally biased region" description="Basic and acidic residues" evidence="13">
    <location>
        <begin position="1"/>
        <end position="12"/>
    </location>
</feature>
<organism evidence="16 17">
    <name type="scientific">Paramecium octaurelia</name>
    <dbReference type="NCBI Taxonomy" id="43137"/>
    <lineage>
        <taxon>Eukaryota</taxon>
        <taxon>Sar</taxon>
        <taxon>Alveolata</taxon>
        <taxon>Ciliophora</taxon>
        <taxon>Intramacronucleata</taxon>
        <taxon>Oligohymenophorea</taxon>
        <taxon>Peniculida</taxon>
        <taxon>Parameciidae</taxon>
        <taxon>Paramecium</taxon>
    </lineage>
</organism>
<feature type="transmembrane region" description="Helical" evidence="14">
    <location>
        <begin position="333"/>
        <end position="356"/>
    </location>
</feature>
<feature type="domain" description="Ion transport" evidence="15">
    <location>
        <begin position="213"/>
        <end position="469"/>
    </location>
</feature>
<dbReference type="GO" id="GO:0008331">
    <property type="term" value="F:high voltage-gated calcium channel activity"/>
    <property type="evidence" value="ECO:0007669"/>
    <property type="project" value="TreeGrafter"/>
</dbReference>
<gene>
    <name evidence="16" type="ORF">POCTA_138.1.T1620038</name>
</gene>
<feature type="compositionally biased region" description="Polar residues" evidence="13">
    <location>
        <begin position="29"/>
        <end position="42"/>
    </location>
</feature>
<keyword evidence="10 14" id="KW-0472">Membrane</keyword>
<evidence type="ECO:0000313" key="16">
    <source>
        <dbReference type="EMBL" id="CAD8213510.1"/>
    </source>
</evidence>
<dbReference type="GO" id="GO:0098703">
    <property type="term" value="P:calcium ion import across plasma membrane"/>
    <property type="evidence" value="ECO:0007669"/>
    <property type="project" value="TreeGrafter"/>
</dbReference>
<dbReference type="GO" id="GO:0005891">
    <property type="term" value="C:voltage-gated calcium channel complex"/>
    <property type="evidence" value="ECO:0007669"/>
    <property type="project" value="TreeGrafter"/>
</dbReference>
<dbReference type="OMA" id="MECKYVE"/>
<keyword evidence="7" id="KW-0851">Voltage-gated channel</keyword>
<feature type="transmembrane region" description="Helical" evidence="14">
    <location>
        <begin position="1322"/>
        <end position="1344"/>
    </location>
</feature>
<dbReference type="FunFam" id="1.10.287.70:FF:000162">
    <property type="entry name" value="Voltage-gated Ca2+ channel, alpha subunit"/>
    <property type="match status" value="1"/>
</dbReference>
<dbReference type="FunFam" id="1.20.120.350:FF:000087">
    <property type="entry name" value="Uncharacterized protein"/>
    <property type="match status" value="1"/>
</dbReference>
<feature type="transmembrane region" description="Helical" evidence="14">
    <location>
        <begin position="1053"/>
        <end position="1075"/>
    </location>
</feature>
<reference evidence="16" key="1">
    <citation type="submission" date="2021-01" db="EMBL/GenBank/DDBJ databases">
        <authorList>
            <consortium name="Genoscope - CEA"/>
            <person name="William W."/>
        </authorList>
    </citation>
    <scope>NUCLEOTIDE SEQUENCE</scope>
</reference>
<dbReference type="FunFam" id="1.10.287.70:FF:000166">
    <property type="entry name" value="Voltage-gated Ca2+ channel, alpha subunit"/>
    <property type="match status" value="1"/>
</dbReference>
<name>A0A8S1YHG2_PAROT</name>
<feature type="transmembrane region" description="Helical" evidence="14">
    <location>
        <begin position="1281"/>
        <end position="1302"/>
    </location>
</feature>
<feature type="transmembrane region" description="Helical" evidence="14">
    <location>
        <begin position="979"/>
        <end position="1002"/>
    </location>
</feature>
<evidence type="ECO:0000256" key="4">
    <source>
        <dbReference type="ARBA" id="ARBA00022673"/>
    </source>
</evidence>
<feature type="transmembrane region" description="Helical" evidence="14">
    <location>
        <begin position="859"/>
        <end position="877"/>
    </location>
</feature>
<evidence type="ECO:0000256" key="6">
    <source>
        <dbReference type="ARBA" id="ARBA00022837"/>
    </source>
</evidence>
<accession>A0A8S1YHG2</accession>
<feature type="transmembrane region" description="Helical" evidence="14">
    <location>
        <begin position="1424"/>
        <end position="1447"/>
    </location>
</feature>
<evidence type="ECO:0000256" key="7">
    <source>
        <dbReference type="ARBA" id="ARBA00022882"/>
    </source>
</evidence>
<feature type="region of interest" description="Disordered" evidence="13">
    <location>
        <begin position="1"/>
        <end position="42"/>
    </location>
</feature>
<evidence type="ECO:0000256" key="8">
    <source>
        <dbReference type="ARBA" id="ARBA00022989"/>
    </source>
</evidence>
<dbReference type="InterPro" id="IPR005821">
    <property type="entry name" value="Ion_trans_dom"/>
</dbReference>
<dbReference type="PANTHER" id="PTHR45628">
    <property type="entry name" value="VOLTAGE-DEPENDENT CALCIUM CHANNEL TYPE A SUBUNIT ALPHA-1"/>
    <property type="match status" value="1"/>
</dbReference>
<dbReference type="InterPro" id="IPR050599">
    <property type="entry name" value="VDCC_alpha-1_subunit"/>
</dbReference>
<keyword evidence="9" id="KW-0406">Ion transport</keyword>
<feature type="domain" description="Ion transport" evidence="15">
    <location>
        <begin position="1201"/>
        <end position="1452"/>
    </location>
</feature>
<evidence type="ECO:0000256" key="13">
    <source>
        <dbReference type="SAM" id="MobiDB-lite"/>
    </source>
</evidence>
<feature type="domain" description="Ion transport" evidence="15">
    <location>
        <begin position="856"/>
        <end position="1081"/>
    </location>
</feature>
<feature type="domain" description="Ion transport" evidence="15">
    <location>
        <begin position="1502"/>
        <end position="1752"/>
    </location>
</feature>
<keyword evidence="6" id="KW-0106">Calcium</keyword>
<sequence>MIDRRHEKKKSDGSNTLKIKRRESEEMESNNQFQNSDRFNSNHSQIKHSLDVSDKSSFPYLQNPLLSQDSISDRVDDSNRNAQQEFKIKLDYEQPIPLIQLIEHEIRQRCRPDLVKQTKCYGDASEQIMVTVKSTAEIDVDQDILNKYQKYYIRNYKTDPYYIKLQELHGHQRIKHELQNYNDPYVLLNLRKMIVYISFIIPIIAKSIIKSIAFRLFMTILILFTITLFAIVKTYHRHDTDQIEQIIAILFFTEIGLRIISQGLLFSKNAYFVNFSNIFDFSIALLSAINLYRPDIVIIDLSPLRIITLLQYLGDIFDGLKVMLTALKQSIRYILEALSIVGLFSLFFALAGVFLFQGLFNYRCVPINEELGDDWIQCNVDQCPEGMECKYVEQTIKMPTSFNNIIYSYGQILRTITMDDWSWVMFFTIRIFNPWVWIFYLLIIFVCGFFSFNLVIAVLKTHYAEATEQFFHQQEQQQINKRLLEEKSNQQRDVTDVFDVAMLRQIGFLKTFKKYYHLLNQSKKINQYKLEDFQIKNSTQPRLLSAKQRLSKNVNSNYFDQFYEYLRNLTFKNILLSKFQCLSKKQKEINLKNYTDNEDYLKILEDLTKFEFSQLSKQVNPKQYQKYTSLEEVLPSFADIQNSKQNIDEKVINYTKYRCQLEYMVPKYSKNNSQIFRFKNSSSRLKCPIKKSQRANNIKRVFQVAEAQDSHAVQTTSIPNERKTYKGFNKQMIASKHSIPFTIKKGNVTYLFVQGYYLSFDKIAFKMKQKIEKEKTHSVSYDLEYKNMRMKEIKSRRVVDNNWSGCDVIETRYATFRLVNVLGTLNKIDFVVWIKGLSGMLQILRKYINRVVSSKFTEIALDLLIFINFTFLALYGIADASIISDVEDIITILLSIETFLRFCSTSFKELSNNNESILQTLIVILNFIEYTMSDYMTDLTEQNLRLIRGTKCLLFYRCLKYNSMAVTIGHIASETFKSYIYLTFLMFIVIFLYALVGMEVYAGEFDQNDLLGQLHSYDNVLKSFMTVFNIMTNDDWYGVFVLGTGINETFGTVYSYSMVIVLNYLTYGLVLAILLDGFSKYLDRQIFSEIEETEQQSLVKSSNSQQLDTSNSQQLQEANPVVQIQQKDKTRIRRGKQKTALIQHLINSIRQINQKILDASPELYVGIKCEQSLFIFNKSNHFRMMCMMIARSKLYNWINDVSLSASIIIFILQTYNDYEEGKQTYPQEVQFYLNIILAVEYLVNVIGKGLFIEMGSHFNSIWQIVDIFYLLSFFIQYQKDYYVKPIFQILLYFGYFRPFNLLNRIKFLNVLSSALYQSLVDILNVLLTLFSVWIIFGVYGIILYEGQFGFCEDKMEFRIKYEECIQENRTWINFKHNFDNITMAIPTLFTVSTFDGWGEMLQIAENSDSRNVGPVPFNSYIHTYVFFITFCFIGSMFFLSLFTGVLFSNLKANQRKIEQGEFNQNQKEFIEISEIITKDIPVFSTPPDNVIRRLASIIMNNSIMQSFFFLILFLDVVNNALFHSSMNVKYLDTINYIHHAFTIFITIWSLLQYLALGLFRFFDNHWRQFLFILNLIAVCDLAMDLKYNWVEIYYYSSPLTEYYKLYRFCFALRSFRLILIFQGLINIQRLMRVMVYALPFLGKIFFILIDTMLVFALFGCQLYGQIDSGQVMDDQINFHNIAQAMLTLFKCASGDDWRTIMTDTMHHNPNCSTDSTYCGSIYSQIYFFLFMLLSNYVFLNLFVLGLIEQFESFFQVQNSIIQTYVENEDRIKTIWCKYSPETQGKAMHYKFLCRFLMDLGSPLGRGKQENLWDAAKQASAFKLKCDHHGYIQYNQLIYELFRTCFQDDVFKTGSQNAIKQIQQYNKEMQMKLMNYRRNLFIKRANICLVDLRTNFNILHDYLNVLISFKAWESHSKNLIKKINKRNKEFTENTEFDEQNQEELQRSGHSFLNEISVFRGSVQISDTERFQPVITDDNQSKHLLTFQSQEIMQLPEIPQYDNQLESHLNNALFIYNPQK</sequence>
<evidence type="ECO:0000256" key="3">
    <source>
        <dbReference type="ARBA" id="ARBA00022568"/>
    </source>
</evidence>
<feature type="transmembrane region" description="Helical" evidence="14">
    <location>
        <begin position="1502"/>
        <end position="1521"/>
    </location>
</feature>
<dbReference type="Pfam" id="PF00520">
    <property type="entry name" value="Ion_trans"/>
    <property type="match status" value="4"/>
</dbReference>
<evidence type="ECO:0000256" key="11">
    <source>
        <dbReference type="ARBA" id="ARBA00023180"/>
    </source>
</evidence>
<evidence type="ECO:0000256" key="9">
    <source>
        <dbReference type="ARBA" id="ARBA00023065"/>
    </source>
</evidence>
<keyword evidence="5 14" id="KW-0812">Transmembrane</keyword>
<evidence type="ECO:0000256" key="2">
    <source>
        <dbReference type="ARBA" id="ARBA00022448"/>
    </source>
</evidence>
<dbReference type="FunFam" id="1.20.120.350:FF:000082">
    <property type="entry name" value="Uncharacterized protein"/>
    <property type="match status" value="1"/>
</dbReference>
<evidence type="ECO:0000256" key="12">
    <source>
        <dbReference type="ARBA" id="ARBA00023303"/>
    </source>
</evidence>
<comment type="subcellular location">
    <subcellularLocation>
        <location evidence="1">Membrane</location>
        <topology evidence="1">Multi-pass membrane protein</topology>
    </subcellularLocation>
</comment>
<feature type="transmembrane region" description="Helical" evidence="14">
    <location>
        <begin position="1232"/>
        <end position="1251"/>
    </location>
</feature>
<proteinExistence type="predicted"/>
<evidence type="ECO:0000259" key="15">
    <source>
        <dbReference type="Pfam" id="PF00520"/>
    </source>
</evidence>
<keyword evidence="11" id="KW-0325">Glycoprotein</keyword>
<dbReference type="PANTHER" id="PTHR45628:SF7">
    <property type="entry name" value="VOLTAGE-DEPENDENT CALCIUM CHANNEL TYPE A SUBUNIT ALPHA-1"/>
    <property type="match status" value="1"/>
</dbReference>
<feature type="transmembrane region" description="Helical" evidence="14">
    <location>
        <begin position="1541"/>
        <end position="1562"/>
    </location>
</feature>
<comment type="caution">
    <text evidence="16">The sequence shown here is derived from an EMBL/GenBank/DDBJ whole genome shotgun (WGS) entry which is preliminary data.</text>
</comment>
<keyword evidence="17" id="KW-1185">Reference proteome</keyword>
<feature type="transmembrane region" description="Helical" evidence="14">
    <location>
        <begin position="1725"/>
        <end position="1747"/>
    </location>
</feature>
<dbReference type="EMBL" id="CAJJDP010000164">
    <property type="protein sequence ID" value="CAD8213510.1"/>
    <property type="molecule type" value="Genomic_DNA"/>
</dbReference>
<evidence type="ECO:0000256" key="10">
    <source>
        <dbReference type="ARBA" id="ARBA00023136"/>
    </source>
</evidence>
<dbReference type="Proteomes" id="UP000683925">
    <property type="component" value="Unassembled WGS sequence"/>
</dbReference>
<keyword evidence="4" id="KW-0107">Calcium channel</keyword>
<feature type="transmembrane region" description="Helical" evidence="14">
    <location>
        <begin position="1258"/>
        <end position="1275"/>
    </location>
</feature>
<feature type="transmembrane region" description="Helical" evidence="14">
    <location>
        <begin position="193"/>
        <end position="209"/>
    </location>
</feature>
<dbReference type="OrthoDB" id="416585at2759"/>
<protein>
    <recommendedName>
        <fullName evidence="15">Ion transport domain-containing protein</fullName>
    </recommendedName>
</protein>